<sequence>MREVQHGEQHLWQRSSVVDEEAIDHERVIAQVEATGEMVRVRVAQRVDLDLLADPIVVRVSSPRVTVGDCFELTSAQCAELGTRLLEASRFVDEEVGPEGRTFQLAEVSAPRLRLVAGR</sequence>
<name>A0A9X1NC43_9ACTN</name>
<comment type="caution">
    <text evidence="1">The sequence shown here is derived from an EMBL/GenBank/DDBJ whole genome shotgun (WGS) entry which is preliminary data.</text>
</comment>
<evidence type="ECO:0000313" key="2">
    <source>
        <dbReference type="Proteomes" id="UP001138997"/>
    </source>
</evidence>
<dbReference type="AlphaFoldDB" id="A0A9X1NC43"/>
<protein>
    <submittedName>
        <fullName evidence="1">Uncharacterized protein</fullName>
    </submittedName>
</protein>
<dbReference type="EMBL" id="JAJOMB010000004">
    <property type="protein sequence ID" value="MCD5311041.1"/>
    <property type="molecule type" value="Genomic_DNA"/>
</dbReference>
<organism evidence="1 2">
    <name type="scientific">Kineosporia babensis</name>
    <dbReference type="NCBI Taxonomy" id="499548"/>
    <lineage>
        <taxon>Bacteria</taxon>
        <taxon>Bacillati</taxon>
        <taxon>Actinomycetota</taxon>
        <taxon>Actinomycetes</taxon>
        <taxon>Kineosporiales</taxon>
        <taxon>Kineosporiaceae</taxon>
        <taxon>Kineosporia</taxon>
    </lineage>
</organism>
<reference evidence="1" key="1">
    <citation type="submission" date="2021-11" db="EMBL/GenBank/DDBJ databases">
        <title>Streptomyces corallinus and Kineosporia corallina sp. nov., two new coral-derived marine actinobacteria.</title>
        <authorList>
            <person name="Buangrab K."/>
            <person name="Sutthacheep M."/>
            <person name="Yeemin T."/>
            <person name="Harunari E."/>
            <person name="Igarashi Y."/>
            <person name="Sripreechasak P."/>
            <person name="Kanchanasin P."/>
            <person name="Tanasupawat S."/>
            <person name="Phongsopitanun W."/>
        </authorList>
    </citation>
    <scope>NUCLEOTIDE SEQUENCE</scope>
    <source>
        <strain evidence="1">JCM 31032</strain>
    </source>
</reference>
<gene>
    <name evidence="1" type="ORF">LR394_09045</name>
</gene>
<keyword evidence="2" id="KW-1185">Reference proteome</keyword>
<accession>A0A9X1NC43</accession>
<dbReference type="Proteomes" id="UP001138997">
    <property type="component" value="Unassembled WGS sequence"/>
</dbReference>
<evidence type="ECO:0000313" key="1">
    <source>
        <dbReference type="EMBL" id="MCD5311041.1"/>
    </source>
</evidence>
<proteinExistence type="predicted"/>
<dbReference type="RefSeq" id="WP_231440222.1">
    <property type="nucleotide sequence ID" value="NZ_JAJOMB010000004.1"/>
</dbReference>